<accession>A0A8H7Z9K8</accession>
<protein>
    <submittedName>
        <fullName evidence="5">SAP98</fullName>
    </submittedName>
</protein>
<dbReference type="GeneID" id="93654058"/>
<keyword evidence="3" id="KW-0732">Signal</keyword>
<dbReference type="GO" id="GO:0006508">
    <property type="term" value="P:proteolysis"/>
    <property type="evidence" value="ECO:0007669"/>
    <property type="project" value="InterPro"/>
</dbReference>
<dbReference type="Pfam" id="PF00026">
    <property type="entry name" value="Asp"/>
    <property type="match status" value="2"/>
</dbReference>
<evidence type="ECO:0000313" key="6">
    <source>
        <dbReference type="Proteomes" id="UP000669133"/>
    </source>
</evidence>
<proteinExistence type="inferred from homology"/>
<comment type="caution">
    <text evidence="5">The sequence shown here is derived from an EMBL/GenBank/DDBJ whole genome shotgun (WGS) entry which is preliminary data.</text>
</comment>
<dbReference type="Proteomes" id="UP000669133">
    <property type="component" value="Unassembled WGS sequence"/>
</dbReference>
<dbReference type="InterPro" id="IPR021109">
    <property type="entry name" value="Peptidase_aspartic_dom_sf"/>
</dbReference>
<dbReference type="InterPro" id="IPR033121">
    <property type="entry name" value="PEPTIDASE_A1"/>
</dbReference>
<dbReference type="EMBL" id="JAEOAQ010000007">
    <property type="protein sequence ID" value="KAG5417793.1"/>
    <property type="molecule type" value="Genomic_DNA"/>
</dbReference>
<dbReference type="PROSITE" id="PS51767">
    <property type="entry name" value="PEPTIDASE_A1"/>
    <property type="match status" value="2"/>
</dbReference>
<comment type="similarity">
    <text evidence="1">Belongs to the peptidase A1 family.</text>
</comment>
<name>A0A8H7Z9K8_9ASCO</name>
<dbReference type="RefSeq" id="XP_067546909.1">
    <property type="nucleotide sequence ID" value="XM_067694604.1"/>
</dbReference>
<reference evidence="5 6" key="1">
    <citation type="submission" date="2020-12" db="EMBL/GenBank/DDBJ databases">
        <title>Effect of drift, selection, and recombination on the evolution of hybrid genomes in Candida yeast pathogens.</title>
        <authorList>
            <person name="Mixao V."/>
            <person name="Ksiezopolska E."/>
            <person name="Saus E."/>
            <person name="Boekhout T."/>
            <person name="Gacser A."/>
            <person name="Gabaldon T."/>
        </authorList>
    </citation>
    <scope>NUCLEOTIDE SEQUENCE [LARGE SCALE GENOMIC DNA]</scope>
    <source>
        <strain evidence="5 6">BP57</strain>
    </source>
</reference>
<dbReference type="PANTHER" id="PTHR47966:SF51">
    <property type="entry name" value="BETA-SITE APP-CLEAVING ENZYME, ISOFORM A-RELATED"/>
    <property type="match status" value="1"/>
</dbReference>
<feature type="domain" description="Peptidase A1" evidence="4">
    <location>
        <begin position="59"/>
        <end position="348"/>
    </location>
</feature>
<evidence type="ECO:0000256" key="1">
    <source>
        <dbReference type="ARBA" id="ARBA00007447"/>
    </source>
</evidence>
<evidence type="ECO:0000256" key="2">
    <source>
        <dbReference type="ARBA" id="ARBA00023157"/>
    </source>
</evidence>
<dbReference type="OrthoDB" id="5839471at2759"/>
<organism evidence="5 6">
    <name type="scientific">Candida metapsilosis</name>
    <dbReference type="NCBI Taxonomy" id="273372"/>
    <lineage>
        <taxon>Eukaryota</taxon>
        <taxon>Fungi</taxon>
        <taxon>Dikarya</taxon>
        <taxon>Ascomycota</taxon>
        <taxon>Saccharomycotina</taxon>
        <taxon>Pichiomycetes</taxon>
        <taxon>Debaryomycetaceae</taxon>
        <taxon>Candida/Lodderomyces clade</taxon>
        <taxon>Candida</taxon>
    </lineage>
</organism>
<dbReference type="GO" id="GO:0004190">
    <property type="term" value="F:aspartic-type endopeptidase activity"/>
    <property type="evidence" value="ECO:0007669"/>
    <property type="project" value="InterPro"/>
</dbReference>
<sequence length="816" mass="90133">MNMLLNSWVLAFLFSLFANGTSITKRHDKYIAHEFEDVQVSSLDKRSETVDFVDNMGRYKVNLKIGSAQEEVSVFLDTGSLRLIVPEVNSTCKDGKPCSSDISWNPFHSKTFKNSTIPAKSAFGPGITGFEVSDDVYFENGDKVVQFEFDLLNTMRYELGILGAGYSTHTNASYLLATKAAGLINHSAFSVFKGQGNDGTYLLGGVDKAKYEGDLFIFDSTGPMPAKKFTTSNGNVIPFDYPIIQDCGNPTMTLLNSVIQEIYEDIGADENGHVPCDHVLGGNKGMTITIGPIDIPLYYSDFFRKISSTTCASLIHKTDSAKYQFLGLPFFRNAFLAQNFDTKKIAIAPVKRTDESDMNVQSSILRMSLCNVTNLPSTNLPVIATLKSYDFETSFAERYADNALCLVASLLQFNLSQSKSHEMTWYNHEEFSNYKSGCDPLKNSILMFAFINKMNMLLNSLVLAILFSFFANGTSIKKRHDKFIAHDFEDVQATSLDKRSETNGFADYDGRFRVNLKIGSAKEGVPLFLDTGSLYLNVPGAGSTCSGGKPCSSDISWNPLHSTTFKNLSIPAQTGFGSLMAGSEVADDVYFDSGDKLSQFKFALLSNMTYEIGILGIGYNTRRDDTYVTATKAAGIINHAAFSVFKRQGNDGTFLLGGVDKAKYEGDLFIFESTGPMPTKKITTYSGKVIPLDYPITHDCGTPTMFLLDSVVQEIFKDIGADEKGYVPCDHVFGGNKNMTITIGPVNIPLFYSNFFHRVSGSTCISSIHSTNNPKHQMLGLPFFRNAYFAQNFDTKKIAIAPVKQTDESDIVDFWF</sequence>
<feature type="domain" description="Peptidase A1" evidence="4">
    <location>
        <begin position="512"/>
        <end position="801"/>
    </location>
</feature>
<gene>
    <name evidence="5" type="ORF">I9W82_005429</name>
</gene>
<dbReference type="AlphaFoldDB" id="A0A8H7Z9K8"/>
<feature type="signal peptide" evidence="3">
    <location>
        <begin position="1"/>
        <end position="20"/>
    </location>
</feature>
<evidence type="ECO:0000259" key="4">
    <source>
        <dbReference type="PROSITE" id="PS51767"/>
    </source>
</evidence>
<dbReference type="PANTHER" id="PTHR47966">
    <property type="entry name" value="BETA-SITE APP-CLEAVING ENZYME, ISOFORM A-RELATED"/>
    <property type="match status" value="1"/>
</dbReference>
<evidence type="ECO:0000256" key="3">
    <source>
        <dbReference type="SAM" id="SignalP"/>
    </source>
</evidence>
<dbReference type="InterPro" id="IPR001461">
    <property type="entry name" value="Aspartic_peptidase_A1"/>
</dbReference>
<keyword evidence="6" id="KW-1185">Reference proteome</keyword>
<evidence type="ECO:0000313" key="5">
    <source>
        <dbReference type="EMBL" id="KAG5417793.1"/>
    </source>
</evidence>
<feature type="chain" id="PRO_5034152528" evidence="3">
    <location>
        <begin position="21"/>
        <end position="816"/>
    </location>
</feature>
<keyword evidence="2" id="KW-1015">Disulfide bond</keyword>
<dbReference type="Gene3D" id="2.40.70.10">
    <property type="entry name" value="Acid Proteases"/>
    <property type="match status" value="4"/>
</dbReference>
<dbReference type="SUPFAM" id="SSF50630">
    <property type="entry name" value="Acid proteases"/>
    <property type="match status" value="2"/>
</dbReference>